<proteinExistence type="predicted"/>
<keyword evidence="3" id="KW-1185">Reference proteome</keyword>
<evidence type="ECO:0000313" key="3">
    <source>
        <dbReference type="Proteomes" id="UP000003835"/>
    </source>
</evidence>
<protein>
    <submittedName>
        <fullName evidence="2">Uncharacterized protein</fullName>
    </submittedName>
</protein>
<dbReference type="HOGENOM" id="CLU_2859970_0_0_3"/>
<dbReference type="RefSeq" id="WP_006099070.1">
    <property type="nucleotide sequence ID" value="NZ_DS989843.1"/>
</dbReference>
<accession>B4VJY4</accession>
<feature type="chain" id="PRO_5002827575" evidence="1">
    <location>
        <begin position="22"/>
        <end position="64"/>
    </location>
</feature>
<dbReference type="AlphaFoldDB" id="B4VJY4"/>
<gene>
    <name evidence="2" type="ORF">MC7420_3133</name>
</gene>
<reference evidence="2 3" key="1">
    <citation type="submission" date="2008-07" db="EMBL/GenBank/DDBJ databases">
        <authorList>
            <person name="Tandeau de Marsac N."/>
            <person name="Ferriera S."/>
            <person name="Johnson J."/>
            <person name="Kravitz S."/>
            <person name="Beeson K."/>
            <person name="Sutton G."/>
            <person name="Rogers Y.-H."/>
            <person name="Friedman R."/>
            <person name="Frazier M."/>
            <person name="Venter J.C."/>
        </authorList>
    </citation>
    <scope>NUCLEOTIDE SEQUENCE [LARGE SCALE GENOMIC DNA]</scope>
    <source>
        <strain evidence="2 3">PCC 7420</strain>
    </source>
</reference>
<keyword evidence="1" id="KW-0732">Signal</keyword>
<sequence length="64" mass="7053">MKLVASTAIALSLTFSTQVGAAPVTANASMENRVRQDQPVSPQQQIEDATSNSLMCWTWFTRCY</sequence>
<feature type="signal peptide" evidence="1">
    <location>
        <begin position="1"/>
        <end position="21"/>
    </location>
</feature>
<organism evidence="2 3">
    <name type="scientific">Coleofasciculus chthonoplastes PCC 7420</name>
    <dbReference type="NCBI Taxonomy" id="118168"/>
    <lineage>
        <taxon>Bacteria</taxon>
        <taxon>Bacillati</taxon>
        <taxon>Cyanobacteriota</taxon>
        <taxon>Cyanophyceae</taxon>
        <taxon>Coleofasciculales</taxon>
        <taxon>Coleofasciculaceae</taxon>
        <taxon>Coleofasciculus</taxon>
    </lineage>
</organism>
<evidence type="ECO:0000313" key="2">
    <source>
        <dbReference type="EMBL" id="EDX77809.1"/>
    </source>
</evidence>
<dbReference type="Proteomes" id="UP000003835">
    <property type="component" value="Unassembled WGS sequence"/>
</dbReference>
<evidence type="ECO:0000256" key="1">
    <source>
        <dbReference type="SAM" id="SignalP"/>
    </source>
</evidence>
<dbReference type="EMBL" id="DS989843">
    <property type="protein sequence ID" value="EDX77809.1"/>
    <property type="molecule type" value="Genomic_DNA"/>
</dbReference>
<name>B4VJY4_9CYAN</name>
<dbReference type="STRING" id="118168.MC7420_3133"/>